<protein>
    <recommendedName>
        <fullName evidence="3 7">Mannitol-1-phosphate 5-dehydrogenase</fullName>
        <ecNumber evidence="2 7">1.1.1.17</ecNumber>
    </recommendedName>
</protein>
<dbReference type="InterPro" id="IPR000669">
    <property type="entry name" value="Mannitol_DH"/>
</dbReference>
<dbReference type="NCBIfam" id="NF002652">
    <property type="entry name" value="PRK02318.2-5"/>
    <property type="match status" value="1"/>
</dbReference>
<organism evidence="10 11">
    <name type="scientific">Microbacterium oleivorans</name>
    <dbReference type="NCBI Taxonomy" id="273677"/>
    <lineage>
        <taxon>Bacteria</taxon>
        <taxon>Bacillati</taxon>
        <taxon>Actinomycetota</taxon>
        <taxon>Actinomycetes</taxon>
        <taxon>Micrococcales</taxon>
        <taxon>Microbacteriaceae</taxon>
        <taxon>Microbacterium</taxon>
    </lineage>
</organism>
<dbReference type="STRING" id="273677.BW34_02413"/>
<dbReference type="GO" id="GO:0008926">
    <property type="term" value="F:mannitol-1-phosphate 5-dehydrogenase activity"/>
    <property type="evidence" value="ECO:0007669"/>
    <property type="project" value="UniProtKB-UniRule"/>
</dbReference>
<gene>
    <name evidence="7" type="primary">mtlD</name>
    <name evidence="10" type="ORF">E2R54_14130</name>
</gene>
<dbReference type="Gene3D" id="3.40.50.720">
    <property type="entry name" value="NAD(P)-binding Rossmann-like Domain"/>
    <property type="match status" value="1"/>
</dbReference>
<dbReference type="InterPro" id="IPR013328">
    <property type="entry name" value="6PGD_dom2"/>
</dbReference>
<accession>A0A4R5YFN5</accession>
<dbReference type="InterPro" id="IPR013131">
    <property type="entry name" value="Mannitol_DH_N"/>
</dbReference>
<dbReference type="EC" id="1.1.1.17" evidence="2 7"/>
<dbReference type="SUPFAM" id="SSF48179">
    <property type="entry name" value="6-phosphogluconate dehydrogenase C-terminal domain-like"/>
    <property type="match status" value="1"/>
</dbReference>
<dbReference type="Proteomes" id="UP000295633">
    <property type="component" value="Unassembled WGS sequence"/>
</dbReference>
<feature type="binding site" evidence="7">
    <location>
        <begin position="3"/>
        <end position="14"/>
    </location>
    <ligand>
        <name>NAD(+)</name>
        <dbReference type="ChEBI" id="CHEBI:57540"/>
    </ligand>
</feature>
<comment type="catalytic activity">
    <reaction evidence="6 7">
        <text>D-mannitol 1-phosphate + NAD(+) = beta-D-fructose 6-phosphate + NADH + H(+)</text>
        <dbReference type="Rhea" id="RHEA:19661"/>
        <dbReference type="ChEBI" id="CHEBI:15378"/>
        <dbReference type="ChEBI" id="CHEBI:57540"/>
        <dbReference type="ChEBI" id="CHEBI:57634"/>
        <dbReference type="ChEBI" id="CHEBI:57945"/>
        <dbReference type="ChEBI" id="CHEBI:61381"/>
        <dbReference type="EC" id="1.1.1.17"/>
    </reaction>
</comment>
<evidence type="ECO:0000259" key="9">
    <source>
        <dbReference type="Pfam" id="PF08125"/>
    </source>
</evidence>
<evidence type="ECO:0000256" key="6">
    <source>
        <dbReference type="ARBA" id="ARBA00048615"/>
    </source>
</evidence>
<evidence type="ECO:0000313" key="11">
    <source>
        <dbReference type="Proteomes" id="UP000295633"/>
    </source>
</evidence>
<dbReference type="Pfam" id="PF01232">
    <property type="entry name" value="Mannitol_dh"/>
    <property type="match status" value="1"/>
</dbReference>
<feature type="domain" description="Mannitol dehydrogenase C-terminal" evidence="9">
    <location>
        <begin position="201"/>
        <end position="343"/>
    </location>
</feature>
<dbReference type="SUPFAM" id="SSF51735">
    <property type="entry name" value="NAD(P)-binding Rossmann-fold domains"/>
    <property type="match status" value="1"/>
</dbReference>
<dbReference type="Gene3D" id="1.10.1040.10">
    <property type="entry name" value="N-(1-d-carboxylethyl)-l-norvaline Dehydrogenase, domain 2"/>
    <property type="match status" value="1"/>
</dbReference>
<dbReference type="GO" id="GO:0005829">
    <property type="term" value="C:cytosol"/>
    <property type="evidence" value="ECO:0007669"/>
    <property type="project" value="TreeGrafter"/>
</dbReference>
<dbReference type="InterPro" id="IPR023028">
    <property type="entry name" value="Mannitol_1_phos_5_DH"/>
</dbReference>
<feature type="domain" description="Mannitol dehydrogenase N-terminal" evidence="8">
    <location>
        <begin position="1"/>
        <end position="193"/>
    </location>
</feature>
<keyword evidence="4 7" id="KW-0560">Oxidoreductase</keyword>
<evidence type="ECO:0000313" key="10">
    <source>
        <dbReference type="EMBL" id="TDL42112.1"/>
    </source>
</evidence>
<comment type="similarity">
    <text evidence="1 7">Belongs to the mannitol dehydrogenase family.</text>
</comment>
<dbReference type="AlphaFoldDB" id="A0A4R5YFN5"/>
<dbReference type="PRINTS" id="PR00084">
    <property type="entry name" value="MTLDHDRGNASE"/>
</dbReference>
<dbReference type="RefSeq" id="WP_133400240.1">
    <property type="nucleotide sequence ID" value="NZ_SMZX01000003.1"/>
</dbReference>
<evidence type="ECO:0000256" key="4">
    <source>
        <dbReference type="ARBA" id="ARBA00023002"/>
    </source>
</evidence>
<proteinExistence type="inferred from homology"/>
<dbReference type="InterPro" id="IPR036291">
    <property type="entry name" value="NAD(P)-bd_dom_sf"/>
</dbReference>
<dbReference type="GO" id="GO:0019592">
    <property type="term" value="P:mannitol catabolic process"/>
    <property type="evidence" value="ECO:0007669"/>
    <property type="project" value="TreeGrafter"/>
</dbReference>
<evidence type="ECO:0000256" key="2">
    <source>
        <dbReference type="ARBA" id="ARBA00012939"/>
    </source>
</evidence>
<dbReference type="PANTHER" id="PTHR30524">
    <property type="entry name" value="MANNITOL-1-PHOSPHATE 5-DEHYDROGENASE"/>
    <property type="match status" value="1"/>
</dbReference>
<dbReference type="InterPro" id="IPR013118">
    <property type="entry name" value="Mannitol_DH_C"/>
</dbReference>
<sequence length="387" mass="40698">MKAVHFGAGNIGRGFVGLLLHEGGYELVFSDVAPTLVETINAASEYTVHEVGPGGGDKTVTGFRAINSQADPDAVADEVASADVVTTAVGPNILPFVAPHILEGLSRRSADAKPLQVMACENAIGATDTLRGEIEKLAGDAWGDLSTRAVFANTAVDRIVPGQPEGAGVDVTVEPFFEWAIERGPFGDDLPNIPGAHFVDDLAPYIERKLFTVNTGHAATAYFGAAAGITRISDALADPGIRSKVEQALEETSAFLAAAHGLDPAELAEYRATILERFSNEALPDTVQRVGRQPLRKLSRHERFVGPASAAAESGLGVDGLIAAIAAALRFEDAADPQAVELQERIRTEDAAAFTASVTGLEPAHPLFARVQEQVAQRQTDLGVYSA</sequence>
<evidence type="ECO:0000259" key="8">
    <source>
        <dbReference type="Pfam" id="PF01232"/>
    </source>
</evidence>
<reference evidence="10 11" key="1">
    <citation type="submission" date="2019-03" db="EMBL/GenBank/DDBJ databases">
        <title>Genome Sequencing and Assembly of Various Microbes Isolated from Partially Reclaimed Soil and Acid Mine Drainage (AMD) Site.</title>
        <authorList>
            <person name="Steinbock B."/>
            <person name="Bechtold R."/>
            <person name="Sevigny J.L."/>
            <person name="Thomas D."/>
            <person name="Cuthill L.R."/>
            <person name="Aveiro Johannsen E.J."/>
            <person name="Thomas K."/>
            <person name="Ghosh A."/>
        </authorList>
    </citation>
    <scope>NUCLEOTIDE SEQUENCE [LARGE SCALE GENOMIC DNA]</scope>
    <source>
        <strain evidence="10 11">F-B2</strain>
    </source>
</reference>
<dbReference type="PANTHER" id="PTHR30524:SF0">
    <property type="entry name" value="ALTRONATE OXIDOREDUCTASE-RELATED"/>
    <property type="match status" value="1"/>
</dbReference>
<dbReference type="EMBL" id="SMZX01000003">
    <property type="protein sequence ID" value="TDL42112.1"/>
    <property type="molecule type" value="Genomic_DNA"/>
</dbReference>
<dbReference type="HAMAP" id="MF_00196">
    <property type="entry name" value="Mannitol_dehydrog"/>
    <property type="match status" value="1"/>
</dbReference>
<dbReference type="Pfam" id="PF08125">
    <property type="entry name" value="Mannitol_dh_C"/>
    <property type="match status" value="1"/>
</dbReference>
<dbReference type="InterPro" id="IPR008927">
    <property type="entry name" value="6-PGluconate_DH-like_C_sf"/>
</dbReference>
<evidence type="ECO:0000256" key="3">
    <source>
        <dbReference type="ARBA" id="ARBA00016219"/>
    </source>
</evidence>
<evidence type="ECO:0000256" key="1">
    <source>
        <dbReference type="ARBA" id="ARBA00006541"/>
    </source>
</evidence>
<comment type="caution">
    <text evidence="10">The sequence shown here is derived from an EMBL/GenBank/DDBJ whole genome shotgun (WGS) entry which is preliminary data.</text>
</comment>
<evidence type="ECO:0000256" key="5">
    <source>
        <dbReference type="ARBA" id="ARBA00023027"/>
    </source>
</evidence>
<keyword evidence="5 7" id="KW-0520">NAD</keyword>
<name>A0A4R5YFN5_9MICO</name>
<evidence type="ECO:0000256" key="7">
    <source>
        <dbReference type="HAMAP-Rule" id="MF_00196"/>
    </source>
</evidence>